<gene>
    <name evidence="2" type="ORF">mMyoMyo1_010121</name>
</gene>
<name>A0A7J7RUK2_MYOMY</name>
<organism evidence="2 3">
    <name type="scientific">Myotis myotis</name>
    <name type="common">Greater mouse-eared bat</name>
    <name type="synonym">Vespertilio myotis</name>
    <dbReference type="NCBI Taxonomy" id="51298"/>
    <lineage>
        <taxon>Eukaryota</taxon>
        <taxon>Metazoa</taxon>
        <taxon>Chordata</taxon>
        <taxon>Craniata</taxon>
        <taxon>Vertebrata</taxon>
        <taxon>Euteleostomi</taxon>
        <taxon>Mammalia</taxon>
        <taxon>Eutheria</taxon>
        <taxon>Laurasiatheria</taxon>
        <taxon>Chiroptera</taxon>
        <taxon>Yangochiroptera</taxon>
        <taxon>Vespertilionidae</taxon>
        <taxon>Myotis</taxon>
    </lineage>
</organism>
<evidence type="ECO:0000313" key="3">
    <source>
        <dbReference type="Proteomes" id="UP000527355"/>
    </source>
</evidence>
<feature type="compositionally biased region" description="Gly residues" evidence="1">
    <location>
        <begin position="1"/>
        <end position="13"/>
    </location>
</feature>
<protein>
    <submittedName>
        <fullName evidence="2">Uncharacterized protein</fullName>
    </submittedName>
</protein>
<dbReference type="AlphaFoldDB" id="A0A7J7RUK2"/>
<reference evidence="2 3" key="1">
    <citation type="journal article" date="2020" name="Nature">
        <title>Six reference-quality genomes reveal evolution of bat adaptations.</title>
        <authorList>
            <person name="Jebb D."/>
            <person name="Huang Z."/>
            <person name="Pippel M."/>
            <person name="Hughes G.M."/>
            <person name="Lavrichenko K."/>
            <person name="Devanna P."/>
            <person name="Winkler S."/>
            <person name="Jermiin L.S."/>
            <person name="Skirmuntt E.C."/>
            <person name="Katzourakis A."/>
            <person name="Burkitt-Gray L."/>
            <person name="Ray D.A."/>
            <person name="Sullivan K.A.M."/>
            <person name="Roscito J.G."/>
            <person name="Kirilenko B.M."/>
            <person name="Davalos L.M."/>
            <person name="Corthals A.P."/>
            <person name="Power M.L."/>
            <person name="Jones G."/>
            <person name="Ransome R.D."/>
            <person name="Dechmann D.K.N."/>
            <person name="Locatelli A.G."/>
            <person name="Puechmaille S.J."/>
            <person name="Fedrigo O."/>
            <person name="Jarvis E.D."/>
            <person name="Hiller M."/>
            <person name="Vernes S.C."/>
            <person name="Myers E.W."/>
            <person name="Teeling E.C."/>
        </authorList>
    </citation>
    <scope>NUCLEOTIDE SEQUENCE [LARGE SCALE GENOMIC DNA]</scope>
    <source>
        <strain evidence="2">MMyoMyo1</strain>
        <tissue evidence="2">Flight muscle</tissue>
    </source>
</reference>
<dbReference type="EMBL" id="JABWUV010000021">
    <property type="protein sequence ID" value="KAF6279862.1"/>
    <property type="molecule type" value="Genomic_DNA"/>
</dbReference>
<comment type="caution">
    <text evidence="2">The sequence shown here is derived from an EMBL/GenBank/DDBJ whole genome shotgun (WGS) entry which is preliminary data.</text>
</comment>
<feature type="region of interest" description="Disordered" evidence="1">
    <location>
        <begin position="1"/>
        <end position="137"/>
    </location>
</feature>
<sequence>MGALGLWGPGWGPRTGLVSGRSPKGPAPPASGRGSQGRGRRTSWGSTGTKRPGTWAVPSEPLGPAEVSGAGGREEGARADAAGLAPPPGGRGHADFGDWKRGPRNTSPSFPTGLRPLPWTRDPRGRAGGQDPPRFPG</sequence>
<feature type="compositionally biased region" description="Basic and acidic residues" evidence="1">
    <location>
        <begin position="92"/>
        <end position="101"/>
    </location>
</feature>
<keyword evidence="3" id="KW-1185">Reference proteome</keyword>
<proteinExistence type="predicted"/>
<accession>A0A7J7RUK2</accession>
<evidence type="ECO:0000313" key="2">
    <source>
        <dbReference type="EMBL" id="KAF6279862.1"/>
    </source>
</evidence>
<evidence type="ECO:0000256" key="1">
    <source>
        <dbReference type="SAM" id="MobiDB-lite"/>
    </source>
</evidence>
<dbReference type="Proteomes" id="UP000527355">
    <property type="component" value="Unassembled WGS sequence"/>
</dbReference>